<evidence type="ECO:0000313" key="1">
    <source>
        <dbReference type="EMBL" id="TYH78140.1"/>
    </source>
</evidence>
<gene>
    <name evidence="1" type="ORF">ES332_D04G204700v1</name>
</gene>
<protein>
    <submittedName>
        <fullName evidence="1">Uncharacterized protein</fullName>
    </submittedName>
</protein>
<dbReference type="AlphaFoldDB" id="A0A5D2LGN7"/>
<dbReference type="EMBL" id="CM017626">
    <property type="protein sequence ID" value="TYH78140.1"/>
    <property type="molecule type" value="Genomic_DNA"/>
</dbReference>
<keyword evidence="2" id="KW-1185">Reference proteome</keyword>
<dbReference type="Proteomes" id="UP000322667">
    <property type="component" value="Chromosome D04"/>
</dbReference>
<name>A0A5D2LGN7_GOSTO</name>
<evidence type="ECO:0000313" key="2">
    <source>
        <dbReference type="Proteomes" id="UP000322667"/>
    </source>
</evidence>
<sequence>MPDSGDGQGGIRYQLVEAVRFWARSTSVGRITQAILVQNRRCSSCFGRRVRCKGTGDVWCTGAVWLWVELG</sequence>
<proteinExistence type="predicted"/>
<organism evidence="1 2">
    <name type="scientific">Gossypium tomentosum</name>
    <name type="common">Hawaiian cotton</name>
    <name type="synonym">Gossypium sandvicense</name>
    <dbReference type="NCBI Taxonomy" id="34277"/>
    <lineage>
        <taxon>Eukaryota</taxon>
        <taxon>Viridiplantae</taxon>
        <taxon>Streptophyta</taxon>
        <taxon>Embryophyta</taxon>
        <taxon>Tracheophyta</taxon>
        <taxon>Spermatophyta</taxon>
        <taxon>Magnoliopsida</taxon>
        <taxon>eudicotyledons</taxon>
        <taxon>Gunneridae</taxon>
        <taxon>Pentapetalae</taxon>
        <taxon>rosids</taxon>
        <taxon>malvids</taxon>
        <taxon>Malvales</taxon>
        <taxon>Malvaceae</taxon>
        <taxon>Malvoideae</taxon>
        <taxon>Gossypium</taxon>
    </lineage>
</organism>
<reference evidence="1 2" key="1">
    <citation type="submission" date="2019-07" db="EMBL/GenBank/DDBJ databases">
        <title>WGS assembly of Gossypium tomentosum.</title>
        <authorList>
            <person name="Chen Z.J."/>
            <person name="Sreedasyam A."/>
            <person name="Ando A."/>
            <person name="Song Q."/>
            <person name="De L."/>
            <person name="Hulse-Kemp A."/>
            <person name="Ding M."/>
            <person name="Ye W."/>
            <person name="Kirkbride R."/>
            <person name="Jenkins J."/>
            <person name="Plott C."/>
            <person name="Lovell J."/>
            <person name="Lin Y.-M."/>
            <person name="Vaughn R."/>
            <person name="Liu B."/>
            <person name="Li W."/>
            <person name="Simpson S."/>
            <person name="Scheffler B."/>
            <person name="Saski C."/>
            <person name="Grover C."/>
            <person name="Hu G."/>
            <person name="Conover J."/>
            <person name="Carlson J."/>
            <person name="Shu S."/>
            <person name="Boston L."/>
            <person name="Williams M."/>
            <person name="Peterson D."/>
            <person name="Mcgee K."/>
            <person name="Jones D."/>
            <person name="Wendel J."/>
            <person name="Stelly D."/>
            <person name="Grimwood J."/>
            <person name="Schmutz J."/>
        </authorList>
    </citation>
    <scope>NUCLEOTIDE SEQUENCE [LARGE SCALE GENOMIC DNA]</scope>
    <source>
        <strain evidence="1">7179.01</strain>
    </source>
</reference>
<accession>A0A5D2LGN7</accession>